<reference evidence="2" key="1">
    <citation type="submission" date="2016-10" db="EMBL/GenBank/DDBJ databases">
        <authorList>
            <person name="Varghese N."/>
            <person name="Submissions S."/>
        </authorList>
    </citation>
    <scope>NUCLEOTIDE SEQUENCE [LARGE SCALE GENOMIC DNA]</scope>
    <source>
        <strain evidence="2">DSM 44260</strain>
    </source>
</reference>
<dbReference type="EMBL" id="FOGI01000006">
    <property type="protein sequence ID" value="SER94639.1"/>
    <property type="molecule type" value="Genomic_DNA"/>
</dbReference>
<dbReference type="AlphaFoldDB" id="A0A1H9TCX4"/>
<accession>A0A1H9TCX4</accession>
<sequence>MSATHLSPAEAALTLSASGLPETGIHPSARNTQDHSFTFMGAFRIEATISTGDGVSALITAYAVGIRLFQYTVDQQNPTMRAAGSIAGFKLAMEADLVSDPSRIVFEGEGCVPIEGCQQLHHVLPVD</sequence>
<dbReference type="RefSeq" id="WP_092778632.1">
    <property type="nucleotide sequence ID" value="NZ_FOGI01000006.1"/>
</dbReference>
<dbReference type="Proteomes" id="UP000199051">
    <property type="component" value="Unassembled WGS sequence"/>
</dbReference>
<dbReference type="STRING" id="155974.SAMN04487818_106183"/>
<gene>
    <name evidence="1" type="ORF">SAMN04487818_106183</name>
</gene>
<evidence type="ECO:0000313" key="2">
    <source>
        <dbReference type="Proteomes" id="UP000199051"/>
    </source>
</evidence>
<evidence type="ECO:0000313" key="1">
    <source>
        <dbReference type="EMBL" id="SER94639.1"/>
    </source>
</evidence>
<organism evidence="1 2">
    <name type="scientific">Actinokineospora terrae</name>
    <dbReference type="NCBI Taxonomy" id="155974"/>
    <lineage>
        <taxon>Bacteria</taxon>
        <taxon>Bacillati</taxon>
        <taxon>Actinomycetota</taxon>
        <taxon>Actinomycetes</taxon>
        <taxon>Pseudonocardiales</taxon>
        <taxon>Pseudonocardiaceae</taxon>
        <taxon>Actinokineospora</taxon>
    </lineage>
</organism>
<proteinExistence type="predicted"/>
<protein>
    <submittedName>
        <fullName evidence="1">Uncharacterized protein</fullName>
    </submittedName>
</protein>
<keyword evidence="2" id="KW-1185">Reference proteome</keyword>
<name>A0A1H9TCX4_9PSEU</name>